<dbReference type="InterPro" id="IPR018108">
    <property type="entry name" value="MCP_transmembrane"/>
</dbReference>
<evidence type="ECO:0000256" key="1">
    <source>
        <dbReference type="ARBA" id="ARBA00004141"/>
    </source>
</evidence>
<evidence type="ECO:0000313" key="11">
    <source>
        <dbReference type="EMBL" id="KAJ3259660.1"/>
    </source>
</evidence>
<dbReference type="AlphaFoldDB" id="A0AAD5Y9N8"/>
<keyword evidence="5" id="KW-0677">Repeat</keyword>
<dbReference type="InterPro" id="IPR023395">
    <property type="entry name" value="MCP_dom_sf"/>
</dbReference>
<keyword evidence="6 10" id="KW-1133">Transmembrane helix</keyword>
<evidence type="ECO:0000256" key="10">
    <source>
        <dbReference type="SAM" id="Phobius"/>
    </source>
</evidence>
<dbReference type="GO" id="GO:0006862">
    <property type="term" value="P:nucleotide transport"/>
    <property type="evidence" value="ECO:0007669"/>
    <property type="project" value="InterPro"/>
</dbReference>
<evidence type="ECO:0000256" key="3">
    <source>
        <dbReference type="ARBA" id="ARBA00022448"/>
    </source>
</evidence>
<comment type="caution">
    <text evidence="11">The sequence shown here is derived from an EMBL/GenBank/DDBJ whole genome shotgun (WGS) entry which is preliminary data.</text>
</comment>
<reference evidence="11" key="1">
    <citation type="submission" date="2020-05" db="EMBL/GenBank/DDBJ databases">
        <title>Phylogenomic resolution of chytrid fungi.</title>
        <authorList>
            <person name="Stajich J.E."/>
            <person name="Amses K."/>
            <person name="Simmons R."/>
            <person name="Seto K."/>
            <person name="Myers J."/>
            <person name="Bonds A."/>
            <person name="Quandt C.A."/>
            <person name="Barry K."/>
            <person name="Liu P."/>
            <person name="Grigoriev I."/>
            <person name="Longcore J.E."/>
            <person name="James T.Y."/>
        </authorList>
    </citation>
    <scope>NUCLEOTIDE SEQUENCE</scope>
    <source>
        <strain evidence="11">PLAUS21</strain>
    </source>
</reference>
<protein>
    <submittedName>
        <fullName evidence="11">Uncharacterized protein</fullName>
    </submittedName>
</protein>
<evidence type="ECO:0000256" key="5">
    <source>
        <dbReference type="ARBA" id="ARBA00022737"/>
    </source>
</evidence>
<dbReference type="PROSITE" id="PS50920">
    <property type="entry name" value="SOLCAR"/>
    <property type="match status" value="1"/>
</dbReference>
<dbReference type="Pfam" id="PF00153">
    <property type="entry name" value="Mito_carr"/>
    <property type="match status" value="2"/>
</dbReference>
<feature type="transmembrane region" description="Helical" evidence="10">
    <location>
        <begin position="64"/>
        <end position="87"/>
    </location>
</feature>
<dbReference type="PANTHER" id="PTHR45683">
    <property type="entry name" value="MITOCHONDRIAL NICOTINAMIDE ADENINE DINUCLEOTIDE TRANSPORTER 1-RELATED-RELATED"/>
    <property type="match status" value="1"/>
</dbReference>
<feature type="transmembrane region" description="Helical" evidence="10">
    <location>
        <begin position="20"/>
        <end position="43"/>
    </location>
</feature>
<accession>A0AAD5Y9N8</accession>
<evidence type="ECO:0000256" key="4">
    <source>
        <dbReference type="ARBA" id="ARBA00022692"/>
    </source>
</evidence>
<sequence>MVIATKLGQDLDVLTRMAPSAVAATITTILTNPIWVVNTRLLVKNNKKMGVKDAIGEIYTEDGIGGFWKGILPAMVLVTNPVIQFAVFERLKKWIAKSARDISTFQYFLLGAFSKLCATLVTYPYILLRSRLHVKHEKASMMDEFKSIVDSEGFLDKIETEIPLGKWDDSVLIDTWNLALAEYNKYYSIDPEIRPQKKQKKKQEFVELEPKIARIESKVQIHVSNENENIEQEIEIKGAQEVIEEPMEDGEYQETEIQAQPNRLLSNLFPSREIPCDSCNESDPETSKLIDRIMPTYYKGYQDGLEGKEKEKIENRLEQAWYTAGYETGMHISTN</sequence>
<proteinExistence type="inferred from homology"/>
<dbReference type="Proteomes" id="UP001210925">
    <property type="component" value="Unassembled WGS sequence"/>
</dbReference>
<comment type="similarity">
    <text evidence="2 9">Belongs to the mitochondrial carrier (TC 2.A.29) family.</text>
</comment>
<keyword evidence="7 8" id="KW-0472">Membrane</keyword>
<organism evidence="11 12">
    <name type="scientific">Boothiomyces macroporosus</name>
    <dbReference type="NCBI Taxonomy" id="261099"/>
    <lineage>
        <taxon>Eukaryota</taxon>
        <taxon>Fungi</taxon>
        <taxon>Fungi incertae sedis</taxon>
        <taxon>Chytridiomycota</taxon>
        <taxon>Chytridiomycota incertae sedis</taxon>
        <taxon>Chytridiomycetes</taxon>
        <taxon>Rhizophydiales</taxon>
        <taxon>Terramycetaceae</taxon>
        <taxon>Boothiomyces</taxon>
    </lineage>
</organism>
<comment type="subcellular location">
    <subcellularLocation>
        <location evidence="1">Membrane</location>
        <topology evidence="1">Multi-pass membrane protein</topology>
    </subcellularLocation>
</comment>
<dbReference type="GO" id="GO:0016020">
    <property type="term" value="C:membrane"/>
    <property type="evidence" value="ECO:0007669"/>
    <property type="project" value="UniProtKB-SubCell"/>
</dbReference>
<feature type="repeat" description="Solcar" evidence="8">
    <location>
        <begin position="11"/>
        <end position="94"/>
    </location>
</feature>
<evidence type="ECO:0000256" key="2">
    <source>
        <dbReference type="ARBA" id="ARBA00006375"/>
    </source>
</evidence>
<dbReference type="SUPFAM" id="SSF103506">
    <property type="entry name" value="Mitochondrial carrier"/>
    <property type="match status" value="1"/>
</dbReference>
<evidence type="ECO:0000313" key="12">
    <source>
        <dbReference type="Proteomes" id="UP001210925"/>
    </source>
</evidence>
<evidence type="ECO:0000256" key="6">
    <source>
        <dbReference type="ARBA" id="ARBA00022989"/>
    </source>
</evidence>
<keyword evidence="12" id="KW-1185">Reference proteome</keyword>
<dbReference type="InterPro" id="IPR044712">
    <property type="entry name" value="SLC25A32-like"/>
</dbReference>
<dbReference type="CDD" id="cd22851">
    <property type="entry name" value="SMN_N"/>
    <property type="match status" value="1"/>
</dbReference>
<keyword evidence="3 9" id="KW-0813">Transport</keyword>
<dbReference type="EMBL" id="JADGKB010000016">
    <property type="protein sequence ID" value="KAJ3259660.1"/>
    <property type="molecule type" value="Genomic_DNA"/>
</dbReference>
<gene>
    <name evidence="11" type="ORF">HK103_001921</name>
</gene>
<evidence type="ECO:0000256" key="8">
    <source>
        <dbReference type="PROSITE-ProRule" id="PRU00282"/>
    </source>
</evidence>
<name>A0AAD5Y9N8_9FUNG</name>
<dbReference type="Gene3D" id="1.50.40.10">
    <property type="entry name" value="Mitochondrial carrier domain"/>
    <property type="match status" value="1"/>
</dbReference>
<keyword evidence="4 8" id="KW-0812">Transmembrane</keyword>
<feature type="transmembrane region" description="Helical" evidence="10">
    <location>
        <begin position="107"/>
        <end position="128"/>
    </location>
</feature>
<evidence type="ECO:0000256" key="7">
    <source>
        <dbReference type="ARBA" id="ARBA00023136"/>
    </source>
</evidence>
<evidence type="ECO:0000256" key="9">
    <source>
        <dbReference type="RuleBase" id="RU000488"/>
    </source>
</evidence>
<dbReference type="GO" id="GO:0055085">
    <property type="term" value="P:transmembrane transport"/>
    <property type="evidence" value="ECO:0007669"/>
    <property type="project" value="InterPro"/>
</dbReference>